<feature type="transmembrane region" description="Helical" evidence="1">
    <location>
        <begin position="87"/>
        <end position="107"/>
    </location>
</feature>
<gene>
    <name evidence="3" type="ORF">CCAP1982_LOCUS13275</name>
</gene>
<keyword evidence="1" id="KW-1133">Transmembrane helix</keyword>
<organism evidence="3 4">
    <name type="scientific">Ceratitis capitata</name>
    <name type="common">Mediterranean fruit fly</name>
    <name type="synonym">Tephritis capitata</name>
    <dbReference type="NCBI Taxonomy" id="7213"/>
    <lineage>
        <taxon>Eukaryota</taxon>
        <taxon>Metazoa</taxon>
        <taxon>Ecdysozoa</taxon>
        <taxon>Arthropoda</taxon>
        <taxon>Hexapoda</taxon>
        <taxon>Insecta</taxon>
        <taxon>Pterygota</taxon>
        <taxon>Neoptera</taxon>
        <taxon>Endopterygota</taxon>
        <taxon>Diptera</taxon>
        <taxon>Brachycera</taxon>
        <taxon>Muscomorpha</taxon>
        <taxon>Tephritoidea</taxon>
        <taxon>Tephritidae</taxon>
        <taxon>Ceratitis</taxon>
        <taxon>Ceratitis</taxon>
    </lineage>
</organism>
<feature type="chain" id="PRO_5033033131" evidence="2">
    <location>
        <begin position="19"/>
        <end position="111"/>
    </location>
</feature>
<evidence type="ECO:0000313" key="3">
    <source>
        <dbReference type="EMBL" id="CAD7004891.1"/>
    </source>
</evidence>
<evidence type="ECO:0000256" key="1">
    <source>
        <dbReference type="SAM" id="Phobius"/>
    </source>
</evidence>
<evidence type="ECO:0000256" key="2">
    <source>
        <dbReference type="SAM" id="SignalP"/>
    </source>
</evidence>
<accession>A0A811V1Z9</accession>
<reference evidence="3" key="1">
    <citation type="submission" date="2020-11" db="EMBL/GenBank/DDBJ databases">
        <authorList>
            <person name="Whitehead M."/>
        </authorList>
    </citation>
    <scope>NUCLEOTIDE SEQUENCE</scope>
    <source>
        <strain evidence="3">EGII</strain>
    </source>
</reference>
<dbReference type="Proteomes" id="UP000606786">
    <property type="component" value="Unassembled WGS sequence"/>
</dbReference>
<keyword evidence="2" id="KW-0732">Signal</keyword>
<keyword evidence="1" id="KW-0472">Membrane</keyword>
<dbReference type="EMBL" id="CAJHJT010000034">
    <property type="protein sequence ID" value="CAD7004891.1"/>
    <property type="molecule type" value="Genomic_DNA"/>
</dbReference>
<name>A0A811V1Z9_CERCA</name>
<keyword evidence="4" id="KW-1185">Reference proteome</keyword>
<feature type="signal peptide" evidence="2">
    <location>
        <begin position="1"/>
        <end position="18"/>
    </location>
</feature>
<sequence>MAHCLSVSLSVCLSVCKGITTPPIWRNAYIHTYKNSYKKFICPCTGAWVDWEQPTWRAITTTKTLLWRHQRRLPGSCRQWNTAHTSIHTYCIIYTILFWSTQIYIFVYKTA</sequence>
<keyword evidence="1" id="KW-0812">Transmembrane</keyword>
<dbReference type="AlphaFoldDB" id="A0A811V1Z9"/>
<evidence type="ECO:0000313" key="4">
    <source>
        <dbReference type="Proteomes" id="UP000606786"/>
    </source>
</evidence>
<protein>
    <submittedName>
        <fullName evidence="3">(Mediterranean fruit fly) hypothetical protein</fullName>
    </submittedName>
</protein>
<comment type="caution">
    <text evidence="3">The sequence shown here is derived from an EMBL/GenBank/DDBJ whole genome shotgun (WGS) entry which is preliminary data.</text>
</comment>
<proteinExistence type="predicted"/>